<evidence type="ECO:0000256" key="2">
    <source>
        <dbReference type="ARBA" id="ARBA00006024"/>
    </source>
</evidence>
<evidence type="ECO:0000256" key="15">
    <source>
        <dbReference type="RuleBase" id="RU362081"/>
    </source>
</evidence>
<name>A0A0R2B0V8_9LACO</name>
<dbReference type="GO" id="GO:0005886">
    <property type="term" value="C:plasma membrane"/>
    <property type="evidence" value="ECO:0007669"/>
    <property type="project" value="UniProtKB-SubCell"/>
</dbReference>
<proteinExistence type="inferred from homology"/>
<dbReference type="EMBL" id="AYYQ01000002">
    <property type="protein sequence ID" value="KRM69705.1"/>
    <property type="molecule type" value="Genomic_DNA"/>
</dbReference>
<dbReference type="InterPro" id="IPR018303">
    <property type="entry name" value="ATPase_P-typ_P_site"/>
</dbReference>
<dbReference type="EC" id="7.2.2.8" evidence="3"/>
<dbReference type="STRING" id="1423781.FD06_GL000878"/>
<evidence type="ECO:0000256" key="13">
    <source>
        <dbReference type="ARBA" id="ARBA00023136"/>
    </source>
</evidence>
<dbReference type="InterPro" id="IPR023298">
    <property type="entry name" value="ATPase_P-typ_TM_dom_sf"/>
</dbReference>
<evidence type="ECO:0000256" key="9">
    <source>
        <dbReference type="ARBA" id="ARBA00022840"/>
    </source>
</evidence>
<dbReference type="Pfam" id="PF00122">
    <property type="entry name" value="E1-E2_ATPase"/>
    <property type="match status" value="1"/>
</dbReference>
<comment type="subcellular location">
    <subcellularLocation>
        <location evidence="1">Cell membrane</location>
        <topology evidence="1">Multi-pass membrane protein</topology>
    </subcellularLocation>
</comment>
<keyword evidence="7 15" id="KW-0547">Nucleotide-binding</keyword>
<dbReference type="PRINTS" id="PR00119">
    <property type="entry name" value="CATATPASE"/>
</dbReference>
<dbReference type="Gene3D" id="3.40.50.1000">
    <property type="entry name" value="HAD superfamily/HAD-like"/>
    <property type="match status" value="1"/>
</dbReference>
<feature type="transmembrane region" description="Helical" evidence="15">
    <location>
        <begin position="311"/>
        <end position="333"/>
    </location>
</feature>
<keyword evidence="9 15" id="KW-0067">ATP-binding</keyword>
<feature type="transmembrane region" description="Helical" evidence="15">
    <location>
        <begin position="339"/>
        <end position="362"/>
    </location>
</feature>
<dbReference type="GO" id="GO:0043682">
    <property type="term" value="F:P-type divalent copper transporter activity"/>
    <property type="evidence" value="ECO:0007669"/>
    <property type="project" value="TreeGrafter"/>
</dbReference>
<feature type="transmembrane region" description="Helical" evidence="15">
    <location>
        <begin position="62"/>
        <end position="79"/>
    </location>
</feature>
<comment type="caution">
    <text evidence="17">The sequence shown here is derived from an EMBL/GenBank/DDBJ whole genome shotgun (WGS) entry which is preliminary data.</text>
</comment>
<dbReference type="NCBIfam" id="TIGR01494">
    <property type="entry name" value="ATPase_P-type"/>
    <property type="match status" value="1"/>
</dbReference>
<comment type="similarity">
    <text evidence="2 15">Belongs to the cation transport ATPase (P-type) (TC 3.A.3) family. Type IB subfamily.</text>
</comment>
<dbReference type="OrthoDB" id="9813266at2"/>
<dbReference type="InterPro" id="IPR036412">
    <property type="entry name" value="HAD-like_sf"/>
</dbReference>
<dbReference type="SFLD" id="SFLDG00002">
    <property type="entry name" value="C1.7:_P-type_atpase_like"/>
    <property type="match status" value="1"/>
</dbReference>
<dbReference type="SUPFAM" id="SSF81665">
    <property type="entry name" value="Calcium ATPase, transmembrane domain M"/>
    <property type="match status" value="1"/>
</dbReference>
<dbReference type="SUPFAM" id="SSF56784">
    <property type="entry name" value="HAD-like"/>
    <property type="match status" value="1"/>
</dbReference>
<evidence type="ECO:0000256" key="8">
    <source>
        <dbReference type="ARBA" id="ARBA00022796"/>
    </source>
</evidence>
<dbReference type="SFLD" id="SFLDS00003">
    <property type="entry name" value="Haloacid_Dehalogenase"/>
    <property type="match status" value="1"/>
</dbReference>
<evidence type="ECO:0000256" key="10">
    <source>
        <dbReference type="ARBA" id="ARBA00022967"/>
    </source>
</evidence>
<evidence type="ECO:0000313" key="17">
    <source>
        <dbReference type="EMBL" id="KRM69705.1"/>
    </source>
</evidence>
<dbReference type="GO" id="GO:0005524">
    <property type="term" value="F:ATP binding"/>
    <property type="evidence" value="ECO:0007669"/>
    <property type="project" value="UniProtKB-UniRule"/>
</dbReference>
<sequence>MSDHNNMKNMDMHHDAHHEEMHHEINMNHCDMESMHHDMSNHGDMMMHGGHMMHMGNLKRKFWVSLILMIPILLMSPMMGMRLPFQITFTGSEYLVAILSTILFFYGGKPFFSGAKGEFSAKKPGMMALIALGITVAYGYSIYAVLVNNIFTRLGPVNDFFWELSTLIVIMLLGHRIEMSSVSSAGSAVNSLAKLLPYNAHLVNDNQVLDISVNDIKNDQVLLIKAGEKIPADGIVQSGNTFVNESFITGESNKVAKNEGDKVIGGAINSTGSIKILVTGTGNDGYLSKVMQMVQDAQSDKSNSEDLANKVAGYLFYAALLVALIALISWLPIKGISFTLPIVVSVLIIACPHALGLAIPLITARSTSIAATNGLLIRNRTSLEKINQIKYAFMDKTGTLTAGDFKVNTIESFNDTISETKILQLAASLEAESNHPLAKGIVDLAKSKGIKLIKADNLQQINGAGLSANIDSNNYKIVSQKYLQQNGFNIPNHNNNPEDTVSYLVENIDVIGIITEGDSIKPSSKMMIDFLKKNHIEPIMLTGDNRNAARKVANILGINQYKSELLPENKQAIVKEYQRTGDAIFIGDGINDAPSLNQADIGIAIGSGTDIAIDSADVVLVNSNPKDVINLIRLAKKARRKIVENLWWGAGYNIIALPIAAGILYPFAGFLLDPMLGAILMSLSTVIVAINAMTLKIK</sequence>
<dbReference type="NCBIfam" id="TIGR01525">
    <property type="entry name" value="ATPase-IB_hvy"/>
    <property type="match status" value="1"/>
</dbReference>
<reference evidence="17 18" key="1">
    <citation type="journal article" date="2015" name="Genome Announc.">
        <title>Expanding the biotechnology potential of lactobacilli through comparative genomics of 213 strains and associated genera.</title>
        <authorList>
            <person name="Sun Z."/>
            <person name="Harris H.M."/>
            <person name="McCann A."/>
            <person name="Guo C."/>
            <person name="Argimon S."/>
            <person name="Zhang W."/>
            <person name="Yang X."/>
            <person name="Jeffery I.B."/>
            <person name="Cooney J.C."/>
            <person name="Kagawa T.F."/>
            <person name="Liu W."/>
            <person name="Song Y."/>
            <person name="Salvetti E."/>
            <person name="Wrobel A."/>
            <person name="Rasinkangas P."/>
            <person name="Parkhill J."/>
            <person name="Rea M.C."/>
            <person name="O'Sullivan O."/>
            <person name="Ritari J."/>
            <person name="Douillard F.P."/>
            <person name="Paul Ross R."/>
            <person name="Yang R."/>
            <person name="Briner A.E."/>
            <person name="Felis G.E."/>
            <person name="de Vos W.M."/>
            <person name="Barrangou R."/>
            <person name="Klaenhammer T.R."/>
            <person name="Caufield P.W."/>
            <person name="Cui Y."/>
            <person name="Zhang H."/>
            <person name="O'Toole P.W."/>
        </authorList>
    </citation>
    <scope>NUCLEOTIDE SEQUENCE [LARGE SCALE GENOMIC DNA]</scope>
    <source>
        <strain evidence="17 18">DSM 23829</strain>
    </source>
</reference>
<feature type="transmembrane region" description="Helical" evidence="15">
    <location>
        <begin position="127"/>
        <end position="148"/>
    </location>
</feature>
<dbReference type="SUPFAM" id="SSF81653">
    <property type="entry name" value="Calcium ATPase, transduction domain A"/>
    <property type="match status" value="1"/>
</dbReference>
<keyword evidence="8" id="KW-0406">Ion transport</keyword>
<keyword evidence="11 15" id="KW-1133">Transmembrane helix</keyword>
<dbReference type="PRINTS" id="PR00120">
    <property type="entry name" value="HATPASE"/>
</dbReference>
<dbReference type="Gene3D" id="3.40.1110.10">
    <property type="entry name" value="Calcium-transporting ATPase, cytoplasmic domain N"/>
    <property type="match status" value="1"/>
</dbReference>
<dbReference type="InterPro" id="IPR023299">
    <property type="entry name" value="ATPase_P-typ_cyto_dom_N"/>
</dbReference>
<evidence type="ECO:0000256" key="4">
    <source>
        <dbReference type="ARBA" id="ARBA00022475"/>
    </source>
</evidence>
<evidence type="ECO:0000256" key="6">
    <source>
        <dbReference type="ARBA" id="ARBA00022723"/>
    </source>
</evidence>
<dbReference type="FunFam" id="2.70.150.10:FF:000020">
    <property type="entry name" value="Copper-exporting P-type ATPase A"/>
    <property type="match status" value="1"/>
</dbReference>
<keyword evidence="12" id="KW-0186">Copper</keyword>
<keyword evidence="10" id="KW-1278">Translocase</keyword>
<dbReference type="Gene3D" id="2.70.150.10">
    <property type="entry name" value="Calcium-transporting ATPase, cytoplasmic transduction domain A"/>
    <property type="match status" value="1"/>
</dbReference>
<gene>
    <name evidence="17" type="ORF">FD06_GL000878</name>
</gene>
<dbReference type="GO" id="GO:0016887">
    <property type="term" value="F:ATP hydrolysis activity"/>
    <property type="evidence" value="ECO:0007669"/>
    <property type="project" value="InterPro"/>
</dbReference>
<dbReference type="InterPro" id="IPR044492">
    <property type="entry name" value="P_typ_ATPase_HD_dom"/>
</dbReference>
<feature type="transmembrane region" description="Helical" evidence="15">
    <location>
        <begin position="674"/>
        <end position="695"/>
    </location>
</feature>
<evidence type="ECO:0000256" key="12">
    <source>
        <dbReference type="ARBA" id="ARBA00023008"/>
    </source>
</evidence>
<evidence type="ECO:0000259" key="16">
    <source>
        <dbReference type="Pfam" id="PF00122"/>
    </source>
</evidence>
<evidence type="ECO:0000256" key="7">
    <source>
        <dbReference type="ARBA" id="ARBA00022741"/>
    </source>
</evidence>
<dbReference type="InterPro" id="IPR059000">
    <property type="entry name" value="ATPase_P-type_domA"/>
</dbReference>
<keyword evidence="8" id="KW-0187">Copper transport</keyword>
<dbReference type="PANTHER" id="PTHR43520">
    <property type="entry name" value="ATP7, ISOFORM B"/>
    <property type="match status" value="1"/>
</dbReference>
<dbReference type="PATRIC" id="fig|1423781.4.peg.912"/>
<protein>
    <recommendedName>
        <fullName evidence="3">P-type Cu(+) transporter</fullName>
        <ecNumber evidence="3">7.2.2.8</ecNumber>
    </recommendedName>
</protein>
<evidence type="ECO:0000256" key="3">
    <source>
        <dbReference type="ARBA" id="ARBA00012517"/>
    </source>
</evidence>
<evidence type="ECO:0000256" key="5">
    <source>
        <dbReference type="ARBA" id="ARBA00022692"/>
    </source>
</evidence>
<organism evidence="17 18">
    <name type="scientific">Apilactobacillus ozensis DSM 23829 = JCM 17196</name>
    <dbReference type="NCBI Taxonomy" id="1423781"/>
    <lineage>
        <taxon>Bacteria</taxon>
        <taxon>Bacillati</taxon>
        <taxon>Bacillota</taxon>
        <taxon>Bacilli</taxon>
        <taxon>Lactobacillales</taxon>
        <taxon>Lactobacillaceae</taxon>
        <taxon>Apilactobacillus</taxon>
    </lineage>
</organism>
<feature type="domain" description="P-type ATPase A" evidence="16">
    <location>
        <begin position="195"/>
        <end position="295"/>
    </location>
</feature>
<dbReference type="InterPro" id="IPR023214">
    <property type="entry name" value="HAD_sf"/>
</dbReference>
<dbReference type="InterPro" id="IPR001757">
    <property type="entry name" value="P_typ_ATPase"/>
</dbReference>
<dbReference type="Proteomes" id="UP000052012">
    <property type="component" value="Unassembled WGS sequence"/>
</dbReference>
<evidence type="ECO:0000256" key="11">
    <source>
        <dbReference type="ARBA" id="ARBA00022989"/>
    </source>
</evidence>
<dbReference type="NCBIfam" id="TIGR01511">
    <property type="entry name" value="ATPase-IB1_Cu"/>
    <property type="match status" value="1"/>
</dbReference>
<feature type="transmembrane region" description="Helical" evidence="15">
    <location>
        <begin position="646"/>
        <end position="668"/>
    </location>
</feature>
<dbReference type="GO" id="GO:0140581">
    <property type="term" value="F:P-type monovalent copper transporter activity"/>
    <property type="evidence" value="ECO:0007669"/>
    <property type="project" value="UniProtKB-EC"/>
</dbReference>
<keyword evidence="13 15" id="KW-0472">Membrane</keyword>
<evidence type="ECO:0000256" key="14">
    <source>
        <dbReference type="ARBA" id="ARBA00049289"/>
    </source>
</evidence>
<keyword evidence="4 15" id="KW-1003">Cell membrane</keyword>
<feature type="transmembrane region" description="Helical" evidence="15">
    <location>
        <begin position="160"/>
        <end position="177"/>
    </location>
</feature>
<evidence type="ECO:0000313" key="18">
    <source>
        <dbReference type="Proteomes" id="UP000052012"/>
    </source>
</evidence>
<dbReference type="InterPro" id="IPR008250">
    <property type="entry name" value="ATPase_P-typ_transduc_dom_A_sf"/>
</dbReference>
<keyword evidence="8" id="KW-0813">Transport</keyword>
<dbReference type="InterPro" id="IPR027256">
    <property type="entry name" value="P-typ_ATPase_IB"/>
</dbReference>
<dbReference type="PANTHER" id="PTHR43520:SF8">
    <property type="entry name" value="P-TYPE CU(+) TRANSPORTER"/>
    <property type="match status" value="1"/>
</dbReference>
<dbReference type="SFLD" id="SFLDF00027">
    <property type="entry name" value="p-type_atpase"/>
    <property type="match status" value="1"/>
</dbReference>
<comment type="catalytic activity">
    <reaction evidence="14">
        <text>Cu(+)(in) + ATP + H2O = Cu(+)(out) + ADP + phosphate + H(+)</text>
        <dbReference type="Rhea" id="RHEA:25792"/>
        <dbReference type="ChEBI" id="CHEBI:15377"/>
        <dbReference type="ChEBI" id="CHEBI:15378"/>
        <dbReference type="ChEBI" id="CHEBI:30616"/>
        <dbReference type="ChEBI" id="CHEBI:43474"/>
        <dbReference type="ChEBI" id="CHEBI:49552"/>
        <dbReference type="ChEBI" id="CHEBI:456216"/>
        <dbReference type="EC" id="7.2.2.8"/>
    </reaction>
</comment>
<dbReference type="GO" id="GO:0055070">
    <property type="term" value="P:copper ion homeostasis"/>
    <property type="evidence" value="ECO:0007669"/>
    <property type="project" value="TreeGrafter"/>
</dbReference>
<dbReference type="AlphaFoldDB" id="A0A0R2B0V8"/>
<keyword evidence="18" id="KW-1185">Reference proteome</keyword>
<dbReference type="Pfam" id="PF00702">
    <property type="entry name" value="Hydrolase"/>
    <property type="match status" value="1"/>
</dbReference>
<dbReference type="PROSITE" id="PS00154">
    <property type="entry name" value="ATPASE_E1_E2"/>
    <property type="match status" value="1"/>
</dbReference>
<keyword evidence="5 15" id="KW-0812">Transmembrane</keyword>
<accession>A0A0R2B0V8</accession>
<keyword evidence="6 15" id="KW-0479">Metal-binding</keyword>
<evidence type="ECO:0000256" key="1">
    <source>
        <dbReference type="ARBA" id="ARBA00004651"/>
    </source>
</evidence>
<dbReference type="GO" id="GO:0005507">
    <property type="term" value="F:copper ion binding"/>
    <property type="evidence" value="ECO:0007669"/>
    <property type="project" value="TreeGrafter"/>
</dbReference>
<feature type="transmembrane region" description="Helical" evidence="15">
    <location>
        <begin position="85"/>
        <end position="106"/>
    </location>
</feature>